<evidence type="ECO:0000256" key="8">
    <source>
        <dbReference type="ARBA" id="ARBA00023069"/>
    </source>
</evidence>
<evidence type="ECO:0000256" key="5">
    <source>
        <dbReference type="ARBA" id="ARBA00022490"/>
    </source>
</evidence>
<sequence>MASIRRYEHKLATARREGERVDALAKHLATDQMLRENYRSDERVDRTREVKEMRAVAKEQYVTQQLQAAAASQYREKVLREQDERLAAEIGKRKTEAIRESKNVQRICEQSEELRELEEKLKAAYMNKEREAQIQESAVLVKKKFEQEAEIASEMEAHRQRGLQAEAYRDFLRAQDGRAMRRALDRQMEEKEQGKAEAYKEFLKEKELVDKVVQAIFEEDMAERKARHEKENTIRGYIDTFIQEQEAFKKIKQAEVEAENEKIRQYAEQVMAREQALRLEKQNEQNAKDAILERMSADMAKRQKEQDEMENLRNELVIQETEERILQKEKEKMERAIQQRMDIALANEYQRQLKAIRRDEEKREEEEFRRTMLEKFAEDDRLDQMNAQKRRQKQLDHRREIERLLEERRAKYEAERAKELQEQLDAERVEQIRKQIIEQERRRMLAEHAKNLGLKHLPKGVISTEEDMELFRH</sequence>
<keyword evidence="6" id="KW-0282">Flagellum</keyword>
<dbReference type="PANTHER" id="PTHR19265">
    <property type="entry name" value="MEIOSIS-SPECIFIC NUCLEAR STRUCTURAL PROTEIN 1"/>
    <property type="match status" value="1"/>
</dbReference>
<evidence type="ECO:0000256" key="7">
    <source>
        <dbReference type="ARBA" id="ARBA00023054"/>
    </source>
</evidence>
<feature type="domain" description="Trichohyalin-plectin-homology" evidence="15">
    <location>
        <begin position="107"/>
        <end position="454"/>
    </location>
</feature>
<reference evidence="16 17" key="1">
    <citation type="journal article" date="2024" name="Science">
        <title>Giant polyketide synthase enzymes in the biosynthesis of giant marine polyether toxins.</title>
        <authorList>
            <person name="Fallon T.R."/>
            <person name="Shende V.V."/>
            <person name="Wierzbicki I.H."/>
            <person name="Pendleton A.L."/>
            <person name="Watervoot N.F."/>
            <person name="Auber R.P."/>
            <person name="Gonzalez D.J."/>
            <person name="Wisecaver J.H."/>
            <person name="Moore B.S."/>
        </authorList>
    </citation>
    <scope>NUCLEOTIDE SEQUENCE [LARGE SCALE GENOMIC DNA]</scope>
    <source>
        <strain evidence="16 17">12B1</strain>
    </source>
</reference>
<evidence type="ECO:0000256" key="4">
    <source>
        <dbReference type="ARBA" id="ARBA00014813"/>
    </source>
</evidence>
<name>A0AB34JVQ0_PRYPA</name>
<protein>
    <recommendedName>
        <fullName evidence="4">Meiosis-specific nuclear structural protein 1</fullName>
    </recommendedName>
</protein>
<evidence type="ECO:0000313" key="17">
    <source>
        <dbReference type="Proteomes" id="UP001515480"/>
    </source>
</evidence>
<keyword evidence="7 14" id="KW-0175">Coiled coil</keyword>
<evidence type="ECO:0000256" key="12">
    <source>
        <dbReference type="ARBA" id="ARBA00023273"/>
    </source>
</evidence>
<evidence type="ECO:0000256" key="6">
    <source>
        <dbReference type="ARBA" id="ARBA00022846"/>
    </source>
</evidence>
<dbReference type="EMBL" id="JBGBPQ010000004">
    <property type="protein sequence ID" value="KAL1525936.1"/>
    <property type="molecule type" value="Genomic_DNA"/>
</dbReference>
<proteinExistence type="inferred from homology"/>
<accession>A0AB34JVQ0</accession>
<dbReference type="Proteomes" id="UP001515480">
    <property type="component" value="Unassembled WGS sequence"/>
</dbReference>
<keyword evidence="11" id="KW-0469">Meiosis</keyword>
<evidence type="ECO:0000256" key="1">
    <source>
        <dbReference type="ARBA" id="ARBA00004123"/>
    </source>
</evidence>
<evidence type="ECO:0000256" key="11">
    <source>
        <dbReference type="ARBA" id="ARBA00023254"/>
    </source>
</evidence>
<dbReference type="InterPro" id="IPR043597">
    <property type="entry name" value="TPH_dom"/>
</dbReference>
<keyword evidence="17" id="KW-1185">Reference proteome</keyword>
<dbReference type="Pfam" id="PF13868">
    <property type="entry name" value="TPH"/>
    <property type="match status" value="1"/>
</dbReference>
<keyword evidence="5" id="KW-0963">Cytoplasm</keyword>
<evidence type="ECO:0000256" key="3">
    <source>
        <dbReference type="ARBA" id="ARBA00009158"/>
    </source>
</evidence>
<dbReference type="InterPro" id="IPR026504">
    <property type="entry name" value="MNS1"/>
</dbReference>
<comment type="subcellular location">
    <subcellularLocation>
        <location evidence="2">Cytoplasm</location>
        <location evidence="2">Cytoskeleton</location>
        <location evidence="2">Flagellum axoneme</location>
    </subcellularLocation>
    <subcellularLocation>
        <location evidence="1">Nucleus</location>
    </subcellularLocation>
</comment>
<dbReference type="GO" id="GO:0051321">
    <property type="term" value="P:meiotic cell cycle"/>
    <property type="evidence" value="ECO:0007669"/>
    <property type="project" value="UniProtKB-KW"/>
</dbReference>
<organism evidence="16 17">
    <name type="scientific">Prymnesium parvum</name>
    <name type="common">Toxic golden alga</name>
    <dbReference type="NCBI Taxonomy" id="97485"/>
    <lineage>
        <taxon>Eukaryota</taxon>
        <taxon>Haptista</taxon>
        <taxon>Haptophyta</taxon>
        <taxon>Prymnesiophyceae</taxon>
        <taxon>Prymnesiales</taxon>
        <taxon>Prymnesiaceae</taxon>
        <taxon>Prymnesium</taxon>
    </lineage>
</organism>
<evidence type="ECO:0000259" key="15">
    <source>
        <dbReference type="Pfam" id="PF13868"/>
    </source>
</evidence>
<evidence type="ECO:0000256" key="10">
    <source>
        <dbReference type="ARBA" id="ARBA00023242"/>
    </source>
</evidence>
<keyword evidence="9" id="KW-0206">Cytoskeleton</keyword>
<dbReference type="GO" id="GO:0005634">
    <property type="term" value="C:nucleus"/>
    <property type="evidence" value="ECO:0007669"/>
    <property type="project" value="UniProtKB-SubCell"/>
</dbReference>
<evidence type="ECO:0000256" key="9">
    <source>
        <dbReference type="ARBA" id="ARBA00023212"/>
    </source>
</evidence>
<feature type="coiled-coil region" evidence="14">
    <location>
        <begin position="398"/>
        <end position="449"/>
    </location>
</feature>
<dbReference type="AlphaFoldDB" id="A0AB34JVQ0"/>
<evidence type="ECO:0000256" key="13">
    <source>
        <dbReference type="ARBA" id="ARBA00046114"/>
    </source>
</evidence>
<feature type="coiled-coil region" evidence="14">
    <location>
        <begin position="104"/>
        <end position="134"/>
    </location>
</feature>
<evidence type="ECO:0000256" key="14">
    <source>
        <dbReference type="SAM" id="Coils"/>
    </source>
</evidence>
<keyword evidence="8" id="KW-0969">Cilium</keyword>
<evidence type="ECO:0000313" key="16">
    <source>
        <dbReference type="EMBL" id="KAL1525936.1"/>
    </source>
</evidence>
<feature type="coiled-coil region" evidence="14">
    <location>
        <begin position="244"/>
        <end position="366"/>
    </location>
</feature>
<evidence type="ECO:0000256" key="2">
    <source>
        <dbReference type="ARBA" id="ARBA00004611"/>
    </source>
</evidence>
<comment type="caution">
    <text evidence="16">The sequence shown here is derived from an EMBL/GenBank/DDBJ whole genome shotgun (WGS) entry which is preliminary data.</text>
</comment>
<comment type="function">
    <text evidence="13">Microtubule inner protein (MIP) part of the dynein-decorated doublet microtubules (DMTs) in cilia axoneme, which is required for motile cilia beating. May play a role in the control of meiotic division and germ cell differentiation through regulation of pairing and recombination during meiosis. Required for sperm flagella assembly. May play a role in the assembly and function of the outer dynein arm-docking complex (ODA-DC). ODA-DC mediates outer dynein arms (ODA) binding onto the axonemal doublet microtubules.</text>
</comment>
<dbReference type="PANTHER" id="PTHR19265:SF0">
    <property type="entry name" value="MEIOSIS-SPECIFIC NUCLEAR STRUCTURAL PROTEIN 1"/>
    <property type="match status" value="1"/>
</dbReference>
<keyword evidence="12" id="KW-0966">Cell projection</keyword>
<keyword evidence="10" id="KW-0539">Nucleus</keyword>
<comment type="similarity">
    <text evidence="3">Belongs to the MNS1 family.</text>
</comment>
<gene>
    <name evidence="16" type="ORF">AB1Y20_020762</name>
</gene>